<dbReference type="HAMAP" id="MF_00984">
    <property type="entry name" value="SSB"/>
    <property type="match status" value="1"/>
</dbReference>
<dbReference type="GO" id="GO:0009295">
    <property type="term" value="C:nucleoid"/>
    <property type="evidence" value="ECO:0007669"/>
    <property type="project" value="TreeGrafter"/>
</dbReference>
<dbReference type="PANTHER" id="PTHR10302">
    <property type="entry name" value="SINGLE-STRANDED DNA-BINDING PROTEIN"/>
    <property type="match status" value="1"/>
</dbReference>
<comment type="caution">
    <text evidence="2">Lacks conserved residue(s) required for the propagation of feature annotation.</text>
</comment>
<dbReference type="InterPro" id="IPR012340">
    <property type="entry name" value="NA-bd_OB-fold"/>
</dbReference>
<dbReference type="AlphaFoldDB" id="A0A6J4HQ48"/>
<comment type="subunit">
    <text evidence="2">Homotetramer.</text>
</comment>
<dbReference type="PROSITE" id="PS50935">
    <property type="entry name" value="SSB"/>
    <property type="match status" value="1"/>
</dbReference>
<dbReference type="SUPFAM" id="SSF50249">
    <property type="entry name" value="Nucleic acid-binding proteins"/>
    <property type="match status" value="1"/>
</dbReference>
<dbReference type="GO" id="GO:0003697">
    <property type="term" value="F:single-stranded DNA binding"/>
    <property type="evidence" value="ECO:0007669"/>
    <property type="project" value="UniProtKB-UniRule"/>
</dbReference>
<dbReference type="PANTHER" id="PTHR10302:SF27">
    <property type="entry name" value="SINGLE-STRANDED DNA-BINDING PROTEIN"/>
    <property type="match status" value="1"/>
</dbReference>
<evidence type="ECO:0000256" key="2">
    <source>
        <dbReference type="HAMAP-Rule" id="MF_00984"/>
    </source>
</evidence>
<evidence type="ECO:0000256" key="4">
    <source>
        <dbReference type="SAM" id="MobiDB-lite"/>
    </source>
</evidence>
<reference evidence="5" key="1">
    <citation type="submission" date="2020-02" db="EMBL/GenBank/DDBJ databases">
        <authorList>
            <person name="Meier V. D."/>
        </authorList>
    </citation>
    <scope>NUCLEOTIDE SEQUENCE</scope>
    <source>
        <strain evidence="5">AVDCRST_MAG26</strain>
    </source>
</reference>
<dbReference type="CDD" id="cd04496">
    <property type="entry name" value="SSB_OBF"/>
    <property type="match status" value="1"/>
</dbReference>
<sequence length="150" mass="17007">MAKDLNKAMLIGRLGTEPELRYTPQGAPITTFRLAVSRQWRDGEGGAHEETDWFTVVAWNRLAEICAQHLHKASRVYIEGRLQNRSWDDQQTGEKRYRTEVVASEMILLDGRPREDDDRGTNRTASRESGRGGGRTFDDSVGFGEEDIPL</sequence>
<evidence type="ECO:0000313" key="5">
    <source>
        <dbReference type="EMBL" id="CAA9230384.1"/>
    </source>
</evidence>
<dbReference type="InterPro" id="IPR011344">
    <property type="entry name" value="ssDNA-bd"/>
</dbReference>
<dbReference type="GO" id="GO:0006260">
    <property type="term" value="P:DNA replication"/>
    <property type="evidence" value="ECO:0007669"/>
    <property type="project" value="InterPro"/>
</dbReference>
<keyword evidence="1 2" id="KW-0238">DNA-binding</keyword>
<dbReference type="EMBL" id="CADCTK010000215">
    <property type="protein sequence ID" value="CAA9230384.1"/>
    <property type="molecule type" value="Genomic_DNA"/>
</dbReference>
<name>A0A6J4HQ48_9CHLR</name>
<gene>
    <name evidence="5" type="ORF">AVDCRST_MAG26-937</name>
</gene>
<dbReference type="Pfam" id="PF00436">
    <property type="entry name" value="SSB"/>
    <property type="match status" value="1"/>
</dbReference>
<dbReference type="NCBIfam" id="TIGR00621">
    <property type="entry name" value="ssb"/>
    <property type="match status" value="1"/>
</dbReference>
<evidence type="ECO:0000256" key="3">
    <source>
        <dbReference type="RuleBase" id="RU000524"/>
    </source>
</evidence>
<organism evidence="5">
    <name type="scientific">uncultured Chloroflexia bacterium</name>
    <dbReference type="NCBI Taxonomy" id="1672391"/>
    <lineage>
        <taxon>Bacteria</taxon>
        <taxon>Bacillati</taxon>
        <taxon>Chloroflexota</taxon>
        <taxon>Chloroflexia</taxon>
        <taxon>environmental samples</taxon>
    </lineage>
</organism>
<feature type="compositionally biased region" description="Basic and acidic residues" evidence="4">
    <location>
        <begin position="111"/>
        <end position="130"/>
    </location>
</feature>
<dbReference type="InterPro" id="IPR000424">
    <property type="entry name" value="Primosome_PriB/ssb"/>
</dbReference>
<accession>A0A6J4HQ48</accession>
<feature type="region of interest" description="Disordered" evidence="4">
    <location>
        <begin position="108"/>
        <end position="150"/>
    </location>
</feature>
<dbReference type="Gene3D" id="2.40.50.140">
    <property type="entry name" value="Nucleic acid-binding proteins"/>
    <property type="match status" value="1"/>
</dbReference>
<proteinExistence type="inferred from homology"/>
<protein>
    <recommendedName>
        <fullName evidence="2 3">Single-stranded DNA-binding protein</fullName>
        <shortName evidence="2">SSB</shortName>
    </recommendedName>
</protein>
<evidence type="ECO:0000256" key="1">
    <source>
        <dbReference type="ARBA" id="ARBA00023125"/>
    </source>
</evidence>